<reference evidence="1 2" key="1">
    <citation type="submission" date="2021-06" db="EMBL/GenBank/DDBJ databases">
        <authorList>
            <person name="Palmer J.M."/>
        </authorList>
    </citation>
    <scope>NUCLEOTIDE SEQUENCE [LARGE SCALE GENOMIC DNA]</scope>
    <source>
        <strain evidence="1 2">CL_MEX2019</strain>
        <tissue evidence="1">Muscle</tissue>
    </source>
</reference>
<comment type="caution">
    <text evidence="1">The sequence shown here is derived from an EMBL/GenBank/DDBJ whole genome shotgun (WGS) entry which is preliminary data.</text>
</comment>
<gene>
    <name evidence="1" type="ORF">CHARACLAT_025084</name>
</gene>
<name>A0ABU7D0M8_9TELE</name>
<dbReference type="Proteomes" id="UP001352852">
    <property type="component" value="Unassembled WGS sequence"/>
</dbReference>
<protein>
    <submittedName>
        <fullName evidence="1">Uncharacterized protein</fullName>
    </submittedName>
</protein>
<accession>A0ABU7D0M8</accession>
<evidence type="ECO:0000313" key="1">
    <source>
        <dbReference type="EMBL" id="MED6268707.1"/>
    </source>
</evidence>
<organism evidence="1 2">
    <name type="scientific">Characodon lateralis</name>
    <dbReference type="NCBI Taxonomy" id="208331"/>
    <lineage>
        <taxon>Eukaryota</taxon>
        <taxon>Metazoa</taxon>
        <taxon>Chordata</taxon>
        <taxon>Craniata</taxon>
        <taxon>Vertebrata</taxon>
        <taxon>Euteleostomi</taxon>
        <taxon>Actinopterygii</taxon>
        <taxon>Neopterygii</taxon>
        <taxon>Teleostei</taxon>
        <taxon>Neoteleostei</taxon>
        <taxon>Acanthomorphata</taxon>
        <taxon>Ovalentaria</taxon>
        <taxon>Atherinomorphae</taxon>
        <taxon>Cyprinodontiformes</taxon>
        <taxon>Goodeidae</taxon>
        <taxon>Characodon</taxon>
    </lineage>
</organism>
<keyword evidence="2" id="KW-1185">Reference proteome</keyword>
<evidence type="ECO:0000313" key="2">
    <source>
        <dbReference type="Proteomes" id="UP001352852"/>
    </source>
</evidence>
<sequence>MVVDFRRTPPPYTPLITLNISQIPYHSQACSCLSEESMNLYFCPGVLPRIICRNLNSVGVDVTQRGMFLACGLHHV</sequence>
<dbReference type="EMBL" id="JAHUTJ010011047">
    <property type="protein sequence ID" value="MED6268707.1"/>
    <property type="molecule type" value="Genomic_DNA"/>
</dbReference>
<proteinExistence type="predicted"/>